<dbReference type="EMBL" id="GBXM01004121">
    <property type="protein sequence ID" value="JAI04457.1"/>
    <property type="molecule type" value="Transcribed_RNA"/>
</dbReference>
<reference evidence="1" key="2">
    <citation type="journal article" date="2015" name="Fish Shellfish Immunol.">
        <title>Early steps in the European eel (Anguilla anguilla)-Vibrio vulnificus interaction in the gills: Role of the RtxA13 toxin.</title>
        <authorList>
            <person name="Callol A."/>
            <person name="Pajuelo D."/>
            <person name="Ebbesson L."/>
            <person name="Teles M."/>
            <person name="MacKenzie S."/>
            <person name="Amaro C."/>
        </authorList>
    </citation>
    <scope>NUCLEOTIDE SEQUENCE</scope>
</reference>
<reference evidence="1" key="1">
    <citation type="submission" date="2014-11" db="EMBL/GenBank/DDBJ databases">
        <authorList>
            <person name="Amaro Gonzalez C."/>
        </authorList>
    </citation>
    <scope>NUCLEOTIDE SEQUENCE</scope>
</reference>
<evidence type="ECO:0000313" key="1">
    <source>
        <dbReference type="EMBL" id="JAI04457.1"/>
    </source>
</evidence>
<organism evidence="1">
    <name type="scientific">Anguilla anguilla</name>
    <name type="common">European freshwater eel</name>
    <name type="synonym">Muraena anguilla</name>
    <dbReference type="NCBI Taxonomy" id="7936"/>
    <lineage>
        <taxon>Eukaryota</taxon>
        <taxon>Metazoa</taxon>
        <taxon>Chordata</taxon>
        <taxon>Craniata</taxon>
        <taxon>Vertebrata</taxon>
        <taxon>Euteleostomi</taxon>
        <taxon>Actinopterygii</taxon>
        <taxon>Neopterygii</taxon>
        <taxon>Teleostei</taxon>
        <taxon>Anguilliformes</taxon>
        <taxon>Anguillidae</taxon>
        <taxon>Anguilla</taxon>
    </lineage>
</organism>
<name>A0A0E9XPV3_ANGAN</name>
<proteinExistence type="predicted"/>
<dbReference type="AlphaFoldDB" id="A0A0E9XPV3"/>
<sequence length="32" mass="3815">MNHQDAATLHNKFPNIKSLPQYFKYCDTGIYR</sequence>
<accession>A0A0E9XPV3</accession>
<protein>
    <submittedName>
        <fullName evidence="1">Uncharacterized protein</fullName>
    </submittedName>
</protein>